<dbReference type="GO" id="GO:0005524">
    <property type="term" value="F:ATP binding"/>
    <property type="evidence" value="ECO:0007669"/>
    <property type="project" value="UniProtKB-KW"/>
</dbReference>
<evidence type="ECO:0000256" key="6">
    <source>
        <dbReference type="ARBA" id="ARBA00005159"/>
    </source>
</evidence>
<dbReference type="AlphaFoldDB" id="A0A4R4FDK6"/>
<keyword evidence="14" id="KW-0067">ATP-binding</keyword>
<comment type="pathway">
    <text evidence="5">Cofactor biosynthesis; adenosylcobalamin biosynthesis; adenosylcobalamin from cob(II)yrinate a,c-diamide: step 6/7.</text>
</comment>
<dbReference type="EC" id="2.7.7.62" evidence="9"/>
<evidence type="ECO:0000256" key="8">
    <source>
        <dbReference type="ARBA" id="ARBA00012016"/>
    </source>
</evidence>
<keyword evidence="15" id="KW-0342">GTP-binding</keyword>
<dbReference type="GO" id="GO:0005525">
    <property type="term" value="F:GTP binding"/>
    <property type="evidence" value="ECO:0007669"/>
    <property type="project" value="UniProtKB-KW"/>
</dbReference>
<dbReference type="GO" id="GO:0043752">
    <property type="term" value="F:adenosylcobinamide kinase activity"/>
    <property type="evidence" value="ECO:0007669"/>
    <property type="project" value="UniProtKB-EC"/>
</dbReference>
<comment type="catalytic activity">
    <reaction evidence="2">
        <text>adenosylcob(III)inamide phosphate + GTP + H(+) = adenosylcob(III)inamide-GDP + diphosphate</text>
        <dbReference type="Rhea" id="RHEA:22712"/>
        <dbReference type="ChEBI" id="CHEBI:15378"/>
        <dbReference type="ChEBI" id="CHEBI:33019"/>
        <dbReference type="ChEBI" id="CHEBI:37565"/>
        <dbReference type="ChEBI" id="CHEBI:58502"/>
        <dbReference type="ChEBI" id="CHEBI:60487"/>
        <dbReference type="EC" id="2.7.7.62"/>
    </reaction>
</comment>
<proteinExistence type="inferred from homology"/>
<evidence type="ECO:0000256" key="2">
    <source>
        <dbReference type="ARBA" id="ARBA00000711"/>
    </source>
</evidence>
<accession>A0A4R4FDK6</accession>
<dbReference type="RefSeq" id="WP_132278314.1">
    <property type="nucleotide sequence ID" value="NZ_JAOBST010000014.1"/>
</dbReference>
<reference evidence="18 19" key="1">
    <citation type="journal article" date="2016" name="Nat. Microbiol.">
        <title>The Mouse Intestinal Bacterial Collection (miBC) provides host-specific insight into cultured diversity and functional potential of the gut microbiota.</title>
        <authorList>
            <person name="Lagkouvardos I."/>
            <person name="Pukall R."/>
            <person name="Abt B."/>
            <person name="Foesel B.U."/>
            <person name="Meier-Kolthoff J.P."/>
            <person name="Kumar N."/>
            <person name="Bresciani A."/>
            <person name="Martinez I."/>
            <person name="Just S."/>
            <person name="Ziegler C."/>
            <person name="Brugiroux S."/>
            <person name="Garzetti D."/>
            <person name="Wenning M."/>
            <person name="Bui T.P."/>
            <person name="Wang J."/>
            <person name="Hugenholtz F."/>
            <person name="Plugge C.M."/>
            <person name="Peterson D.A."/>
            <person name="Hornef M.W."/>
            <person name="Baines J.F."/>
            <person name="Smidt H."/>
            <person name="Walter J."/>
            <person name="Kristiansen K."/>
            <person name="Nielsen H.B."/>
            <person name="Haller D."/>
            <person name="Overmann J."/>
            <person name="Stecher B."/>
            <person name="Clavel T."/>
        </authorList>
    </citation>
    <scope>NUCLEOTIDE SEQUENCE [LARGE SCALE GENOMIC DNA]</scope>
    <source>
        <strain evidence="18 19">DSM 28560</strain>
    </source>
</reference>
<dbReference type="SUPFAM" id="SSF52540">
    <property type="entry name" value="P-loop containing nucleoside triphosphate hydrolases"/>
    <property type="match status" value="2"/>
</dbReference>
<evidence type="ECO:0000256" key="7">
    <source>
        <dbReference type="ARBA" id="ARBA00007490"/>
    </source>
</evidence>
<dbReference type="InterPro" id="IPR003203">
    <property type="entry name" value="CobU/CobP"/>
</dbReference>
<protein>
    <recommendedName>
        <fullName evidence="16">Adenosylcobinamide kinase</fullName>
        <ecNumber evidence="8">2.7.1.156</ecNumber>
        <ecNumber evidence="9">2.7.7.62</ecNumber>
    </recommendedName>
    <alternativeName>
        <fullName evidence="17">Adenosylcobinamide-phosphate guanylyltransferase</fullName>
    </alternativeName>
</protein>
<organism evidence="18 19">
    <name type="scientific">Extibacter muris</name>
    <dbReference type="NCBI Taxonomy" id="1796622"/>
    <lineage>
        <taxon>Bacteria</taxon>
        <taxon>Bacillati</taxon>
        <taxon>Bacillota</taxon>
        <taxon>Clostridia</taxon>
        <taxon>Lachnospirales</taxon>
        <taxon>Lachnospiraceae</taxon>
        <taxon>Extibacter</taxon>
    </lineage>
</organism>
<dbReference type="Gene3D" id="3.40.50.300">
    <property type="entry name" value="P-loop containing nucleotide triphosphate hydrolases"/>
    <property type="match status" value="2"/>
</dbReference>
<keyword evidence="10" id="KW-0169">Cobalamin biosynthesis</keyword>
<evidence type="ECO:0000256" key="14">
    <source>
        <dbReference type="ARBA" id="ARBA00022840"/>
    </source>
</evidence>
<evidence type="ECO:0000256" key="10">
    <source>
        <dbReference type="ARBA" id="ARBA00022573"/>
    </source>
</evidence>
<dbReference type="CDD" id="cd00544">
    <property type="entry name" value="CobU"/>
    <property type="match status" value="1"/>
</dbReference>
<evidence type="ECO:0000256" key="3">
    <source>
        <dbReference type="ARBA" id="ARBA00001522"/>
    </source>
</evidence>
<evidence type="ECO:0000256" key="15">
    <source>
        <dbReference type="ARBA" id="ARBA00023134"/>
    </source>
</evidence>
<evidence type="ECO:0000313" key="18">
    <source>
        <dbReference type="EMBL" id="TDA21408.1"/>
    </source>
</evidence>
<evidence type="ECO:0000256" key="4">
    <source>
        <dbReference type="ARBA" id="ARBA00003889"/>
    </source>
</evidence>
<evidence type="ECO:0000256" key="1">
    <source>
        <dbReference type="ARBA" id="ARBA00000312"/>
    </source>
</evidence>
<comment type="catalytic activity">
    <reaction evidence="1">
        <text>adenosylcob(III)inamide + ATP = adenosylcob(III)inamide phosphate + ADP + H(+)</text>
        <dbReference type="Rhea" id="RHEA:15769"/>
        <dbReference type="ChEBI" id="CHEBI:2480"/>
        <dbReference type="ChEBI" id="CHEBI:15378"/>
        <dbReference type="ChEBI" id="CHEBI:30616"/>
        <dbReference type="ChEBI" id="CHEBI:58502"/>
        <dbReference type="ChEBI" id="CHEBI:456216"/>
        <dbReference type="EC" id="2.7.1.156"/>
    </reaction>
</comment>
<keyword evidence="19" id="KW-1185">Reference proteome</keyword>
<keyword evidence="11" id="KW-0808">Transferase</keyword>
<sequence>MLHLVTGGSGSGKSAFAEDLIWRLHSENDGQASGPLLYIATMMPYGEETEKKIRRHRLMRREKGFETIECYTGIHALAGEGGPVYEAAIRGARPCILLECMSNLTANEMYSPDGAGGRTAEEVVRGIELLHTMCRNLVVVSNDVFREGEPSCEMQIYRETLARINARIARMADSVTEVVCGIPAEIKGNTYGKGTGVHMILVTGGACQGKTVYAERTYGVKSWIDGGSCAFDEIYACTAIRHFELLVRRMTEAGACTSDLAGELAARNPDVVITVDEIGCGLVPVDAFERAYREQAGRICTELAQIAERVDRVVCGIGMTIKGGER</sequence>
<comment type="function">
    <text evidence="4">Catalyzes ATP-dependent phosphorylation of adenosylcobinamide and addition of GMP to adenosylcobinamide phosphate.</text>
</comment>
<keyword evidence="12" id="KW-0547">Nucleotide-binding</keyword>
<evidence type="ECO:0000256" key="17">
    <source>
        <dbReference type="ARBA" id="ARBA00030571"/>
    </source>
</evidence>
<dbReference type="GO" id="GO:0008820">
    <property type="term" value="F:cobinamide phosphate guanylyltransferase activity"/>
    <property type="evidence" value="ECO:0007669"/>
    <property type="project" value="UniProtKB-EC"/>
</dbReference>
<gene>
    <name evidence="18" type="ORF">E1963_12135</name>
</gene>
<dbReference type="EC" id="2.7.1.156" evidence="8"/>
<dbReference type="InterPro" id="IPR027417">
    <property type="entry name" value="P-loop_NTPase"/>
</dbReference>
<comment type="catalytic activity">
    <reaction evidence="3">
        <text>adenosylcob(III)inamide + GTP = adenosylcob(III)inamide phosphate + GDP + H(+)</text>
        <dbReference type="Rhea" id="RHEA:15765"/>
        <dbReference type="ChEBI" id="CHEBI:2480"/>
        <dbReference type="ChEBI" id="CHEBI:15378"/>
        <dbReference type="ChEBI" id="CHEBI:37565"/>
        <dbReference type="ChEBI" id="CHEBI:58189"/>
        <dbReference type="ChEBI" id="CHEBI:58502"/>
        <dbReference type="EC" id="2.7.1.156"/>
    </reaction>
</comment>
<dbReference type="GO" id="GO:0009236">
    <property type="term" value="P:cobalamin biosynthetic process"/>
    <property type="evidence" value="ECO:0007669"/>
    <property type="project" value="UniProtKB-UniPathway"/>
</dbReference>
<comment type="pathway">
    <text evidence="6">Cofactor biosynthesis; adenosylcobalamin biosynthesis; adenosylcobalamin from cob(II)yrinate a,c-diamide: step 5/7.</text>
</comment>
<dbReference type="PANTHER" id="PTHR34848:SF1">
    <property type="entry name" value="BIFUNCTIONAL ADENOSYLCOBALAMIN BIOSYNTHESIS PROTEIN COBU"/>
    <property type="match status" value="1"/>
</dbReference>
<evidence type="ECO:0000256" key="5">
    <source>
        <dbReference type="ARBA" id="ARBA00004692"/>
    </source>
</evidence>
<evidence type="ECO:0000256" key="16">
    <source>
        <dbReference type="ARBA" id="ARBA00029570"/>
    </source>
</evidence>
<dbReference type="Proteomes" id="UP000295710">
    <property type="component" value="Unassembled WGS sequence"/>
</dbReference>
<dbReference type="EMBL" id="SMMX01000009">
    <property type="protein sequence ID" value="TDA21408.1"/>
    <property type="molecule type" value="Genomic_DNA"/>
</dbReference>
<evidence type="ECO:0000313" key="19">
    <source>
        <dbReference type="Proteomes" id="UP000295710"/>
    </source>
</evidence>
<comment type="similarity">
    <text evidence="7">Belongs to the CobU/CobP family.</text>
</comment>
<evidence type="ECO:0000256" key="11">
    <source>
        <dbReference type="ARBA" id="ARBA00022679"/>
    </source>
</evidence>
<keyword evidence="13 18" id="KW-0418">Kinase</keyword>
<dbReference type="PANTHER" id="PTHR34848">
    <property type="match status" value="1"/>
</dbReference>
<dbReference type="UniPathway" id="UPA00148">
    <property type="reaction ID" value="UER00236"/>
</dbReference>
<dbReference type="Pfam" id="PF02283">
    <property type="entry name" value="CobU"/>
    <property type="match status" value="2"/>
</dbReference>
<evidence type="ECO:0000256" key="13">
    <source>
        <dbReference type="ARBA" id="ARBA00022777"/>
    </source>
</evidence>
<evidence type="ECO:0000256" key="12">
    <source>
        <dbReference type="ARBA" id="ARBA00022741"/>
    </source>
</evidence>
<comment type="caution">
    <text evidence="18">The sequence shown here is derived from an EMBL/GenBank/DDBJ whole genome shotgun (WGS) entry which is preliminary data.</text>
</comment>
<evidence type="ECO:0000256" key="9">
    <source>
        <dbReference type="ARBA" id="ARBA00012523"/>
    </source>
</evidence>
<name>A0A4R4FDK6_9FIRM</name>